<sequence>MPSLNVPLESQSEMKIANDVASDKEIKSVDSLETPKTTESPKSMKYISLTSLTLQNALLALVMRYVRTRPGDLFMSTTAVIMSEVLKFVTCLVFIFIQEGSVSNWLRHLNENIIKQPIDCMKVSIPSLVYTLQNNLLYVAVSNLDAATYQEEKNIFQMSVVQLSLLIKMKKYKFW</sequence>
<organism evidence="6 7">
    <name type="scientific">Octopus vulgaris</name>
    <name type="common">Common octopus</name>
    <dbReference type="NCBI Taxonomy" id="6645"/>
    <lineage>
        <taxon>Eukaryota</taxon>
        <taxon>Metazoa</taxon>
        <taxon>Spiralia</taxon>
        <taxon>Lophotrochozoa</taxon>
        <taxon>Mollusca</taxon>
        <taxon>Cephalopoda</taxon>
        <taxon>Coleoidea</taxon>
        <taxon>Octopodiformes</taxon>
        <taxon>Octopoda</taxon>
        <taxon>Incirrata</taxon>
        <taxon>Octopodidae</taxon>
        <taxon>Octopus</taxon>
    </lineage>
</organism>
<evidence type="ECO:0000256" key="2">
    <source>
        <dbReference type="ARBA" id="ARBA00022597"/>
    </source>
</evidence>
<evidence type="ECO:0000256" key="1">
    <source>
        <dbReference type="ARBA" id="ARBA00004141"/>
    </source>
</evidence>
<accession>A0AA36AGH5</accession>
<keyword evidence="4" id="KW-1133">Transmembrane helix</keyword>
<protein>
    <submittedName>
        <fullName evidence="6">UDP-galactose translocator-like isoform X3</fullName>
    </submittedName>
</protein>
<dbReference type="GO" id="GO:0015165">
    <property type="term" value="F:pyrimidine nucleotide-sugar transmembrane transporter activity"/>
    <property type="evidence" value="ECO:0007669"/>
    <property type="project" value="InterPro"/>
</dbReference>
<keyword evidence="2" id="KW-0762">Sugar transport</keyword>
<comment type="subcellular location">
    <subcellularLocation>
        <location evidence="1">Membrane</location>
        <topology evidence="1">Multi-pass membrane protein</topology>
    </subcellularLocation>
</comment>
<dbReference type="Pfam" id="PF04142">
    <property type="entry name" value="Nuc_sug_transp"/>
    <property type="match status" value="1"/>
</dbReference>
<dbReference type="Proteomes" id="UP001162480">
    <property type="component" value="Chromosome 1"/>
</dbReference>
<dbReference type="GO" id="GO:0000139">
    <property type="term" value="C:Golgi membrane"/>
    <property type="evidence" value="ECO:0007669"/>
    <property type="project" value="InterPro"/>
</dbReference>
<evidence type="ECO:0000256" key="4">
    <source>
        <dbReference type="ARBA" id="ARBA00022989"/>
    </source>
</evidence>
<dbReference type="InterPro" id="IPR007271">
    <property type="entry name" value="Nuc_sug_transpt"/>
</dbReference>
<dbReference type="AlphaFoldDB" id="A0AA36AGH5"/>
<reference evidence="6" key="1">
    <citation type="submission" date="2023-08" db="EMBL/GenBank/DDBJ databases">
        <authorList>
            <person name="Alioto T."/>
            <person name="Alioto T."/>
            <person name="Gomez Garrido J."/>
        </authorList>
    </citation>
    <scope>NUCLEOTIDE SEQUENCE</scope>
</reference>
<evidence type="ECO:0000256" key="5">
    <source>
        <dbReference type="ARBA" id="ARBA00023136"/>
    </source>
</evidence>
<evidence type="ECO:0000313" key="7">
    <source>
        <dbReference type="Proteomes" id="UP001162480"/>
    </source>
</evidence>
<name>A0AA36AGH5_OCTVU</name>
<evidence type="ECO:0000313" key="6">
    <source>
        <dbReference type="EMBL" id="CAI9715725.1"/>
    </source>
</evidence>
<keyword evidence="2" id="KW-0813">Transport</keyword>
<dbReference type="PANTHER" id="PTHR10231">
    <property type="entry name" value="NUCLEOTIDE-SUGAR TRANSMEMBRANE TRANSPORTER"/>
    <property type="match status" value="1"/>
</dbReference>
<dbReference type="EMBL" id="OX597814">
    <property type="protein sequence ID" value="CAI9715725.1"/>
    <property type="molecule type" value="Genomic_DNA"/>
</dbReference>
<proteinExistence type="predicted"/>
<gene>
    <name evidence="6" type="ORF">OCTVUL_1B019590</name>
</gene>
<keyword evidence="5" id="KW-0472">Membrane</keyword>
<evidence type="ECO:0000256" key="3">
    <source>
        <dbReference type="ARBA" id="ARBA00022692"/>
    </source>
</evidence>
<keyword evidence="7" id="KW-1185">Reference proteome</keyword>
<keyword evidence="3" id="KW-0812">Transmembrane</keyword>